<comment type="subcellular location">
    <subcellularLocation>
        <location evidence="1">Cell membrane</location>
        <topology evidence="1">Multi-pass membrane protein</topology>
    </subcellularLocation>
</comment>
<evidence type="ECO:0000256" key="4">
    <source>
        <dbReference type="ARBA" id="ARBA00022989"/>
    </source>
</evidence>
<sequence length="332" mass="35361">MKLVEAAMEWPFVHHASLAAQRFFGRFGVQFSAAITYFSVLSMVPILMVAFAALGLTATLLRPNFAEGVQGWLATNLDIDGGGVLGDQIVAIIDQAFHSWQAVGLVGLAGAAWAGAKWVMHLQIGVRMQLRPTFEAQPEVDVVDVRHEMLGFLWRLGRELGILFGLFLLVALTFVASSLVTVLRRFTAGVLSWIGVPAPEVGTIVVSLLVTVGGAFALFWFLFTVMPENRPPTIVRVQGASIGAIGLAAMDYAAGFLLGGFADGPAVAVFGSVIVLMLFLNMFAGLVLVVAAWIATHPANDAYAPDPEDAPDPSDLAGSHPKWVIPAPADPR</sequence>
<dbReference type="Pfam" id="PF03631">
    <property type="entry name" value="Virul_fac_BrkB"/>
    <property type="match status" value="1"/>
</dbReference>
<feature type="transmembrane region" description="Helical" evidence="7">
    <location>
        <begin position="160"/>
        <end position="183"/>
    </location>
</feature>
<dbReference type="KEGG" id="prv:G7070_07990"/>
<protein>
    <recommendedName>
        <fullName evidence="10">YihY family inner membrane protein</fullName>
    </recommendedName>
</protein>
<keyword evidence="2" id="KW-1003">Cell membrane</keyword>
<dbReference type="PANTHER" id="PTHR30213:SF1">
    <property type="entry name" value="INNER MEMBRANE PROTEIN YHJD"/>
    <property type="match status" value="1"/>
</dbReference>
<evidence type="ECO:0008006" key="10">
    <source>
        <dbReference type="Google" id="ProtNLM"/>
    </source>
</evidence>
<dbReference type="EMBL" id="CP049865">
    <property type="protein sequence ID" value="QIK72221.1"/>
    <property type="molecule type" value="Genomic_DNA"/>
</dbReference>
<dbReference type="Proteomes" id="UP000501058">
    <property type="component" value="Chromosome"/>
</dbReference>
<keyword evidence="4 7" id="KW-1133">Transmembrane helix</keyword>
<evidence type="ECO:0000256" key="6">
    <source>
        <dbReference type="SAM" id="MobiDB-lite"/>
    </source>
</evidence>
<gene>
    <name evidence="8" type="ORF">G7070_07990</name>
</gene>
<feature type="transmembrane region" description="Helical" evidence="7">
    <location>
        <begin position="267"/>
        <end position="295"/>
    </location>
</feature>
<dbReference type="InterPro" id="IPR017039">
    <property type="entry name" value="Virul_fac_BrkB"/>
</dbReference>
<feature type="region of interest" description="Disordered" evidence="6">
    <location>
        <begin position="304"/>
        <end position="332"/>
    </location>
</feature>
<feature type="transmembrane region" description="Helical" evidence="7">
    <location>
        <begin position="34"/>
        <end position="56"/>
    </location>
</feature>
<dbReference type="PANTHER" id="PTHR30213">
    <property type="entry name" value="INNER MEMBRANE PROTEIN YHJD"/>
    <property type="match status" value="1"/>
</dbReference>
<keyword evidence="9" id="KW-1185">Reference proteome</keyword>
<feature type="transmembrane region" description="Helical" evidence="7">
    <location>
        <begin position="237"/>
        <end position="261"/>
    </location>
</feature>
<accession>A0A6G7Y6H1</accession>
<name>A0A6G7Y6H1_9ACTN</name>
<dbReference type="GO" id="GO:0005886">
    <property type="term" value="C:plasma membrane"/>
    <property type="evidence" value="ECO:0007669"/>
    <property type="project" value="UniProtKB-SubCell"/>
</dbReference>
<keyword evidence="5 7" id="KW-0472">Membrane</keyword>
<dbReference type="AlphaFoldDB" id="A0A6G7Y6H1"/>
<evidence type="ECO:0000313" key="8">
    <source>
        <dbReference type="EMBL" id="QIK72221.1"/>
    </source>
</evidence>
<evidence type="ECO:0000256" key="3">
    <source>
        <dbReference type="ARBA" id="ARBA00022692"/>
    </source>
</evidence>
<reference evidence="8 9" key="1">
    <citation type="submission" date="2020-03" db="EMBL/GenBank/DDBJ databases">
        <title>Propioniciclava sp. nov., isolated from Hydrophilus acuminatus.</title>
        <authorList>
            <person name="Hyun D.-W."/>
            <person name="Bae J.-W."/>
        </authorList>
    </citation>
    <scope>NUCLEOTIDE SEQUENCE [LARGE SCALE GENOMIC DNA]</scope>
    <source>
        <strain evidence="8 9">HDW11</strain>
    </source>
</reference>
<evidence type="ECO:0000256" key="2">
    <source>
        <dbReference type="ARBA" id="ARBA00022475"/>
    </source>
</evidence>
<evidence type="ECO:0000313" key="9">
    <source>
        <dbReference type="Proteomes" id="UP000501058"/>
    </source>
</evidence>
<proteinExistence type="predicted"/>
<keyword evidence="3 7" id="KW-0812">Transmembrane</keyword>
<feature type="transmembrane region" description="Helical" evidence="7">
    <location>
        <begin position="203"/>
        <end position="225"/>
    </location>
</feature>
<dbReference type="RefSeq" id="WP_166233297.1">
    <property type="nucleotide sequence ID" value="NZ_CP049865.1"/>
</dbReference>
<organism evidence="8 9">
    <name type="scientific">Propioniciclava coleopterorum</name>
    <dbReference type="NCBI Taxonomy" id="2714937"/>
    <lineage>
        <taxon>Bacteria</taxon>
        <taxon>Bacillati</taxon>
        <taxon>Actinomycetota</taxon>
        <taxon>Actinomycetes</taxon>
        <taxon>Propionibacteriales</taxon>
        <taxon>Propionibacteriaceae</taxon>
        <taxon>Propioniciclava</taxon>
    </lineage>
</organism>
<evidence type="ECO:0000256" key="5">
    <source>
        <dbReference type="ARBA" id="ARBA00023136"/>
    </source>
</evidence>
<evidence type="ECO:0000256" key="1">
    <source>
        <dbReference type="ARBA" id="ARBA00004651"/>
    </source>
</evidence>
<evidence type="ECO:0000256" key="7">
    <source>
        <dbReference type="SAM" id="Phobius"/>
    </source>
</evidence>